<accession>A0AAX1NA81</accession>
<keyword evidence="9" id="KW-0862">Zinc</keyword>
<gene>
    <name evidence="13" type="ORF">KMW28_26060</name>
</gene>
<evidence type="ECO:0000256" key="6">
    <source>
        <dbReference type="ARBA" id="ARBA00022670"/>
    </source>
</evidence>
<dbReference type="InterPro" id="IPR001930">
    <property type="entry name" value="Peptidase_M1"/>
</dbReference>
<reference evidence="13 14" key="1">
    <citation type="submission" date="2021-05" db="EMBL/GenBank/DDBJ databases">
        <title>Comparative genomic studies on the polysaccharide-degrading batcterial strains of the Flammeovirga genus.</title>
        <authorList>
            <person name="Zewei F."/>
            <person name="Zheng Z."/>
            <person name="Yu L."/>
            <person name="Ruyue G."/>
            <person name="Yanhong M."/>
            <person name="Yuanyuan C."/>
            <person name="Jingyan G."/>
            <person name="Wenjun H."/>
        </authorList>
    </citation>
    <scope>NUCLEOTIDE SEQUENCE [LARGE SCALE GENOMIC DNA]</scope>
    <source>
        <strain evidence="13 14">NBRC:100898</strain>
    </source>
</reference>
<feature type="domain" description="Peptidase M1 membrane alanine aminopeptidase" evidence="11">
    <location>
        <begin position="225"/>
        <end position="438"/>
    </location>
</feature>
<evidence type="ECO:0000313" key="13">
    <source>
        <dbReference type="EMBL" id="QWG04362.1"/>
    </source>
</evidence>
<dbReference type="AlphaFoldDB" id="A0AAX1NA81"/>
<dbReference type="Proteomes" id="UP000678679">
    <property type="component" value="Chromosome 2"/>
</dbReference>
<keyword evidence="10" id="KW-0482">Metalloprotease</keyword>
<feature type="domain" description="Aminopeptidase N-like N-terminal" evidence="12">
    <location>
        <begin position="25"/>
        <end position="185"/>
    </location>
</feature>
<keyword evidence="8" id="KW-0378">Hydrolase</keyword>
<comment type="catalytic activity">
    <reaction evidence="1">
        <text>Release of an N-terminal amino acid, Xaa-|-Yaa- from a peptide, amide or arylamide. Xaa is preferably Ala, but may be most amino acids including Pro (slow action). When a terminal hydrophobic residue is followed by a prolyl residue, the two may be released as an intact Xaa-Pro dipeptide.</text>
        <dbReference type="EC" id="3.4.11.2"/>
    </reaction>
</comment>
<dbReference type="GO" id="GO:0016020">
    <property type="term" value="C:membrane"/>
    <property type="evidence" value="ECO:0007669"/>
    <property type="project" value="TreeGrafter"/>
</dbReference>
<evidence type="ECO:0000256" key="7">
    <source>
        <dbReference type="ARBA" id="ARBA00022723"/>
    </source>
</evidence>
<dbReference type="EMBL" id="CP076133">
    <property type="protein sequence ID" value="QWG04362.1"/>
    <property type="molecule type" value="Genomic_DNA"/>
</dbReference>
<dbReference type="InterPro" id="IPR050344">
    <property type="entry name" value="Peptidase_M1_aminopeptidases"/>
</dbReference>
<comment type="cofactor">
    <cofactor evidence="2">
        <name>Zn(2+)</name>
        <dbReference type="ChEBI" id="CHEBI:29105"/>
    </cofactor>
</comment>
<dbReference type="Gene3D" id="1.10.390.10">
    <property type="entry name" value="Neutral Protease Domain 2"/>
    <property type="match status" value="1"/>
</dbReference>
<organism evidence="13 14">
    <name type="scientific">Flammeovirga yaeyamensis</name>
    <dbReference type="NCBI Taxonomy" id="367791"/>
    <lineage>
        <taxon>Bacteria</taxon>
        <taxon>Pseudomonadati</taxon>
        <taxon>Bacteroidota</taxon>
        <taxon>Cytophagia</taxon>
        <taxon>Cytophagales</taxon>
        <taxon>Flammeovirgaceae</taxon>
        <taxon>Flammeovirga</taxon>
    </lineage>
</organism>
<dbReference type="Gene3D" id="2.60.40.1730">
    <property type="entry name" value="tricorn interacting facor f3 domain"/>
    <property type="match status" value="1"/>
</dbReference>
<dbReference type="SUPFAM" id="SSF63737">
    <property type="entry name" value="Leukotriene A4 hydrolase N-terminal domain"/>
    <property type="match status" value="1"/>
</dbReference>
<sequence length="810" mass="94735">MESMIVNGVSKELAEFRYQQISNLNYELHFILPSDKSKTIDATALITFSLENNDNPIILDFKVETPIVKNIIINNKQVNITVEKEHLVVPKEYLTEGANKLSFQFVAGNQSLNRKENYLYTLLVPDRARTLFPCFDQPDLKATYELSLDIPENWKAIAGEYGKTTLQNNRKLIQFKKSKKISTYLFSFVAGEFKEEIYNKDGFEFHMLHMEEADKMAQNIDKIFDLHVKSVQWISNYTGIPLPFNKLDFALIPPFQYGGMEHVGAIQYRASSLILDENADDSQKMRRAKLIAHEVAHMWFGNLVTMKWFDDVWLKEVFANFIAAKAVAPEYPNIDHQLQFYLAHQDRAYVVDRTSGSHPIQLHLENLNMAGTLYGAIIYSKAPVVMAQLELNVGEDVLQKGLQNYLKKYAYSNATFDDLIQEISISSGKDLSKWADSWVKEAGQPKIFHSRLNTDSLKISYNSPYKSQMIEIDQREIFLNMRDTVIELSKNKFPLDQSGKGYGYFIIDEEIGSFLESNMQNFNPTERGIAYGSIFENFLNKNVYFPKDYISTLIQFLSTEKNSLLQQMLLSQFKEVYWFNLDEEMRLNLSAQHLNHFKQLMKIADSKPQKTFYFKVLSQFQHKRSEFSFFTPYLKGTSKDISLNEREKVHLYHHLRLEGLHDVQLYQTIKSNLKSEYYSELFDYLLPTTSQDTIQLQKYIKDITKVENRENETWVEYGLYYVNHPLQAEKTLDLIKPTIELIIEIQRTGDIFFPYNYLRNSIGMRTEKEVRETVNRYTFSFHTFKHEIPLDDKLYDKIQQNLDPVERRSN</sequence>
<evidence type="ECO:0000259" key="12">
    <source>
        <dbReference type="Pfam" id="PF17900"/>
    </source>
</evidence>
<dbReference type="SUPFAM" id="SSF55486">
    <property type="entry name" value="Metalloproteases ('zincins'), catalytic domain"/>
    <property type="match status" value="1"/>
</dbReference>
<comment type="similarity">
    <text evidence="3">Belongs to the peptidase M1 family.</text>
</comment>
<evidence type="ECO:0000256" key="2">
    <source>
        <dbReference type="ARBA" id="ARBA00001947"/>
    </source>
</evidence>
<dbReference type="GO" id="GO:0008270">
    <property type="term" value="F:zinc ion binding"/>
    <property type="evidence" value="ECO:0007669"/>
    <property type="project" value="InterPro"/>
</dbReference>
<evidence type="ECO:0000256" key="5">
    <source>
        <dbReference type="ARBA" id="ARBA00015611"/>
    </source>
</evidence>
<dbReference type="GO" id="GO:0005615">
    <property type="term" value="C:extracellular space"/>
    <property type="evidence" value="ECO:0007669"/>
    <property type="project" value="TreeGrafter"/>
</dbReference>
<dbReference type="CDD" id="cd09602">
    <property type="entry name" value="M1_APN"/>
    <property type="match status" value="1"/>
</dbReference>
<dbReference type="Pfam" id="PF01433">
    <property type="entry name" value="Peptidase_M1"/>
    <property type="match status" value="1"/>
</dbReference>
<dbReference type="InterPro" id="IPR027268">
    <property type="entry name" value="Peptidase_M4/M1_CTD_sf"/>
</dbReference>
<dbReference type="PANTHER" id="PTHR11533">
    <property type="entry name" value="PROTEASE M1 ZINC METALLOPROTEASE"/>
    <property type="match status" value="1"/>
</dbReference>
<evidence type="ECO:0000256" key="3">
    <source>
        <dbReference type="ARBA" id="ARBA00010136"/>
    </source>
</evidence>
<dbReference type="PANTHER" id="PTHR11533:SF299">
    <property type="entry name" value="AMINOPEPTIDASE"/>
    <property type="match status" value="1"/>
</dbReference>
<dbReference type="GO" id="GO:0070006">
    <property type="term" value="F:metalloaminopeptidase activity"/>
    <property type="evidence" value="ECO:0007669"/>
    <property type="project" value="TreeGrafter"/>
</dbReference>
<evidence type="ECO:0000313" key="14">
    <source>
        <dbReference type="Proteomes" id="UP000678679"/>
    </source>
</evidence>
<keyword evidence="7" id="KW-0479">Metal-binding</keyword>
<dbReference type="GO" id="GO:0016285">
    <property type="term" value="F:alanyl aminopeptidase activity"/>
    <property type="evidence" value="ECO:0007669"/>
    <property type="project" value="UniProtKB-EC"/>
</dbReference>
<dbReference type="RefSeq" id="WP_169663828.1">
    <property type="nucleotide sequence ID" value="NZ_CP076133.1"/>
</dbReference>
<protein>
    <recommendedName>
        <fullName evidence="5">Aminopeptidase N</fullName>
        <ecNumber evidence="4">3.4.11.2</ecNumber>
    </recommendedName>
</protein>
<evidence type="ECO:0000256" key="10">
    <source>
        <dbReference type="ARBA" id="ARBA00023049"/>
    </source>
</evidence>
<dbReference type="GO" id="GO:0043171">
    <property type="term" value="P:peptide catabolic process"/>
    <property type="evidence" value="ECO:0007669"/>
    <property type="project" value="TreeGrafter"/>
</dbReference>
<evidence type="ECO:0000256" key="9">
    <source>
        <dbReference type="ARBA" id="ARBA00022833"/>
    </source>
</evidence>
<dbReference type="InterPro" id="IPR014782">
    <property type="entry name" value="Peptidase_M1_dom"/>
</dbReference>
<dbReference type="InterPro" id="IPR045357">
    <property type="entry name" value="Aminopeptidase_N-like_N"/>
</dbReference>
<dbReference type="PRINTS" id="PR00756">
    <property type="entry name" value="ALADIPTASE"/>
</dbReference>
<dbReference type="GO" id="GO:0042277">
    <property type="term" value="F:peptide binding"/>
    <property type="evidence" value="ECO:0007669"/>
    <property type="project" value="TreeGrafter"/>
</dbReference>
<evidence type="ECO:0000259" key="11">
    <source>
        <dbReference type="Pfam" id="PF01433"/>
    </source>
</evidence>
<dbReference type="GO" id="GO:0006508">
    <property type="term" value="P:proteolysis"/>
    <property type="evidence" value="ECO:0007669"/>
    <property type="project" value="UniProtKB-KW"/>
</dbReference>
<dbReference type="InterPro" id="IPR042097">
    <property type="entry name" value="Aminopeptidase_N-like_N_sf"/>
</dbReference>
<dbReference type="GO" id="GO:0005737">
    <property type="term" value="C:cytoplasm"/>
    <property type="evidence" value="ECO:0007669"/>
    <property type="project" value="TreeGrafter"/>
</dbReference>
<dbReference type="Pfam" id="PF17900">
    <property type="entry name" value="Peptidase_M1_N"/>
    <property type="match status" value="1"/>
</dbReference>
<keyword evidence="14" id="KW-1185">Reference proteome</keyword>
<keyword evidence="6" id="KW-0645">Protease</keyword>
<evidence type="ECO:0000256" key="1">
    <source>
        <dbReference type="ARBA" id="ARBA00000098"/>
    </source>
</evidence>
<dbReference type="EC" id="3.4.11.2" evidence="4"/>
<name>A0AAX1NA81_9BACT</name>
<dbReference type="KEGG" id="fya:KMW28_26060"/>
<evidence type="ECO:0000256" key="8">
    <source>
        <dbReference type="ARBA" id="ARBA00022801"/>
    </source>
</evidence>
<proteinExistence type="inferred from homology"/>
<evidence type="ECO:0000256" key="4">
    <source>
        <dbReference type="ARBA" id="ARBA00012564"/>
    </source>
</evidence>